<reference evidence="2" key="1">
    <citation type="journal article" date="2013" name="Nature">
        <title>Draft genome of the wheat A-genome progenitor Triticum urartu.</title>
        <authorList>
            <person name="Ling H.Q."/>
            <person name="Zhao S."/>
            <person name="Liu D."/>
            <person name="Wang J."/>
            <person name="Sun H."/>
            <person name="Zhang C."/>
            <person name="Fan H."/>
            <person name="Li D."/>
            <person name="Dong L."/>
            <person name="Tao Y."/>
            <person name="Gao C."/>
            <person name="Wu H."/>
            <person name="Li Y."/>
            <person name="Cui Y."/>
            <person name="Guo X."/>
            <person name="Zheng S."/>
            <person name="Wang B."/>
            <person name="Yu K."/>
            <person name="Liang Q."/>
            <person name="Yang W."/>
            <person name="Lou X."/>
            <person name="Chen J."/>
            <person name="Feng M."/>
            <person name="Jian J."/>
            <person name="Zhang X."/>
            <person name="Luo G."/>
            <person name="Jiang Y."/>
            <person name="Liu J."/>
            <person name="Wang Z."/>
            <person name="Sha Y."/>
            <person name="Zhang B."/>
            <person name="Wu H."/>
            <person name="Tang D."/>
            <person name="Shen Q."/>
            <person name="Xue P."/>
            <person name="Zou S."/>
            <person name="Wang X."/>
            <person name="Liu X."/>
            <person name="Wang F."/>
            <person name="Yang Y."/>
            <person name="An X."/>
            <person name="Dong Z."/>
            <person name="Zhang K."/>
            <person name="Zhang X."/>
            <person name="Luo M.C."/>
            <person name="Dvorak J."/>
            <person name="Tong Y."/>
            <person name="Wang J."/>
            <person name="Yang H."/>
            <person name="Li Z."/>
            <person name="Wang D."/>
            <person name="Zhang A."/>
            <person name="Wang J."/>
        </authorList>
    </citation>
    <scope>NUCLEOTIDE SEQUENCE</scope>
    <source>
        <strain evidence="2">cv. G1812</strain>
    </source>
</reference>
<protein>
    <submittedName>
        <fullName evidence="1">Uncharacterized protein</fullName>
    </submittedName>
</protein>
<organism evidence="1 2">
    <name type="scientific">Triticum urartu</name>
    <name type="common">Red wild einkorn</name>
    <name type="synonym">Crithodium urartu</name>
    <dbReference type="NCBI Taxonomy" id="4572"/>
    <lineage>
        <taxon>Eukaryota</taxon>
        <taxon>Viridiplantae</taxon>
        <taxon>Streptophyta</taxon>
        <taxon>Embryophyta</taxon>
        <taxon>Tracheophyta</taxon>
        <taxon>Spermatophyta</taxon>
        <taxon>Magnoliopsida</taxon>
        <taxon>Liliopsida</taxon>
        <taxon>Poales</taxon>
        <taxon>Poaceae</taxon>
        <taxon>BOP clade</taxon>
        <taxon>Pooideae</taxon>
        <taxon>Triticodae</taxon>
        <taxon>Triticeae</taxon>
        <taxon>Triticinae</taxon>
        <taxon>Triticum</taxon>
    </lineage>
</organism>
<evidence type="ECO:0000313" key="1">
    <source>
        <dbReference type="EnsemblPlants" id="TuG1812G0700001996.01.T01.cds391845"/>
    </source>
</evidence>
<reference evidence="1" key="2">
    <citation type="submission" date="2018-03" db="EMBL/GenBank/DDBJ databases">
        <title>The Triticum urartu genome reveals the dynamic nature of wheat genome evolution.</title>
        <authorList>
            <person name="Ling H."/>
            <person name="Ma B."/>
            <person name="Shi X."/>
            <person name="Liu H."/>
            <person name="Dong L."/>
            <person name="Sun H."/>
            <person name="Cao Y."/>
            <person name="Gao Q."/>
            <person name="Zheng S."/>
            <person name="Li Y."/>
            <person name="Yu Y."/>
            <person name="Du H."/>
            <person name="Qi M."/>
            <person name="Li Y."/>
            <person name="Yu H."/>
            <person name="Cui Y."/>
            <person name="Wang N."/>
            <person name="Chen C."/>
            <person name="Wu H."/>
            <person name="Zhao Y."/>
            <person name="Zhang J."/>
            <person name="Li Y."/>
            <person name="Zhou W."/>
            <person name="Zhang B."/>
            <person name="Hu W."/>
            <person name="Eijk M."/>
            <person name="Tang J."/>
            <person name="Witsenboer H."/>
            <person name="Zhao S."/>
            <person name="Li Z."/>
            <person name="Zhang A."/>
            <person name="Wang D."/>
            <person name="Liang C."/>
        </authorList>
    </citation>
    <scope>NUCLEOTIDE SEQUENCE [LARGE SCALE GENOMIC DNA]</scope>
    <source>
        <strain evidence="1">cv. G1812</strain>
    </source>
</reference>
<proteinExistence type="predicted"/>
<dbReference type="EnsemblPlants" id="TuG1812G0700001996.01.T01">
    <property type="protein sequence ID" value="TuG1812G0700001996.01.T01.cds391845"/>
    <property type="gene ID" value="TuG1812G0700001996.01"/>
</dbReference>
<dbReference type="Proteomes" id="UP000015106">
    <property type="component" value="Chromosome 7"/>
</dbReference>
<reference evidence="1" key="3">
    <citation type="submission" date="2022-06" db="UniProtKB">
        <authorList>
            <consortium name="EnsemblPlants"/>
        </authorList>
    </citation>
    <scope>IDENTIFICATION</scope>
</reference>
<accession>A0A8R7V0I6</accession>
<sequence length="76" mass="8727">MHACMHVECWGFCNLLLRETQPRNKCHDRSSTAAKRASTEKWIQISVLEDNHQADSSVQQQGAKLKGNHCEMLILY</sequence>
<dbReference type="AlphaFoldDB" id="A0A8R7V0I6"/>
<evidence type="ECO:0000313" key="2">
    <source>
        <dbReference type="Proteomes" id="UP000015106"/>
    </source>
</evidence>
<dbReference type="Gramene" id="TuG1812G0700001996.01.T01">
    <property type="protein sequence ID" value="TuG1812G0700001996.01.T01.cds391845"/>
    <property type="gene ID" value="TuG1812G0700001996.01"/>
</dbReference>
<keyword evidence="2" id="KW-1185">Reference proteome</keyword>
<name>A0A8R7V0I6_TRIUA</name>